<dbReference type="EMBL" id="BGPR01029261">
    <property type="protein sequence ID" value="GBO00931.1"/>
    <property type="molecule type" value="Genomic_DNA"/>
</dbReference>
<protein>
    <submittedName>
        <fullName evidence="2">Uncharacterized protein</fullName>
    </submittedName>
</protein>
<keyword evidence="3" id="KW-1185">Reference proteome</keyword>
<name>A0A4Y2TLK1_ARAVE</name>
<sequence length="158" mass="18017">MTVYSTTICGLFLQIVLNSKRNEIRKTLHQLCKLSKVLNPQGIIGSNCTYRNLTVYLSAVIGLFALLIVFFFYQEWDNYKNTVAIHLSMVPELRDVCLAFIYMSIIFSIVSGGSVCGVTSLLCDSAFLTLGNFIKSYRLDLINKMKTQDLRRNFFAMR</sequence>
<accession>A0A4Y2TLK1</accession>
<gene>
    <name evidence="2" type="ORF">AVEN_138915_1</name>
</gene>
<dbReference type="Proteomes" id="UP000499080">
    <property type="component" value="Unassembled WGS sequence"/>
</dbReference>
<organism evidence="2 3">
    <name type="scientific">Araneus ventricosus</name>
    <name type="common">Orbweaver spider</name>
    <name type="synonym">Epeira ventricosa</name>
    <dbReference type="NCBI Taxonomy" id="182803"/>
    <lineage>
        <taxon>Eukaryota</taxon>
        <taxon>Metazoa</taxon>
        <taxon>Ecdysozoa</taxon>
        <taxon>Arthropoda</taxon>
        <taxon>Chelicerata</taxon>
        <taxon>Arachnida</taxon>
        <taxon>Araneae</taxon>
        <taxon>Araneomorphae</taxon>
        <taxon>Entelegynae</taxon>
        <taxon>Araneoidea</taxon>
        <taxon>Araneidae</taxon>
        <taxon>Araneus</taxon>
    </lineage>
</organism>
<reference evidence="2 3" key="1">
    <citation type="journal article" date="2019" name="Sci. Rep.">
        <title>Orb-weaving spider Araneus ventricosus genome elucidates the spidroin gene catalogue.</title>
        <authorList>
            <person name="Kono N."/>
            <person name="Nakamura H."/>
            <person name="Ohtoshi R."/>
            <person name="Moran D.A.P."/>
            <person name="Shinohara A."/>
            <person name="Yoshida Y."/>
            <person name="Fujiwara M."/>
            <person name="Mori M."/>
            <person name="Tomita M."/>
            <person name="Arakawa K."/>
        </authorList>
    </citation>
    <scope>NUCLEOTIDE SEQUENCE [LARGE SCALE GENOMIC DNA]</scope>
</reference>
<dbReference type="AlphaFoldDB" id="A0A4Y2TLK1"/>
<evidence type="ECO:0000256" key="1">
    <source>
        <dbReference type="SAM" id="Phobius"/>
    </source>
</evidence>
<evidence type="ECO:0000313" key="3">
    <source>
        <dbReference type="Proteomes" id="UP000499080"/>
    </source>
</evidence>
<keyword evidence="1" id="KW-0812">Transmembrane</keyword>
<proteinExistence type="predicted"/>
<keyword evidence="1" id="KW-1133">Transmembrane helix</keyword>
<comment type="caution">
    <text evidence="2">The sequence shown here is derived from an EMBL/GenBank/DDBJ whole genome shotgun (WGS) entry which is preliminary data.</text>
</comment>
<evidence type="ECO:0000313" key="2">
    <source>
        <dbReference type="EMBL" id="GBO00931.1"/>
    </source>
</evidence>
<feature type="transmembrane region" description="Helical" evidence="1">
    <location>
        <begin position="53"/>
        <end position="73"/>
    </location>
</feature>
<keyword evidence="1" id="KW-0472">Membrane</keyword>
<feature type="transmembrane region" description="Helical" evidence="1">
    <location>
        <begin position="99"/>
        <end position="123"/>
    </location>
</feature>